<feature type="chain" id="PRO_5004788440" description="C-type lysozyme inhibitor domain-containing protein" evidence="2">
    <location>
        <begin position="29"/>
        <end position="148"/>
    </location>
</feature>
<dbReference type="KEGG" id="nso:NIASO_14585"/>
<dbReference type="InterPro" id="IPR036328">
    <property type="entry name" value="MliC_sf"/>
</dbReference>
<dbReference type="Gene3D" id="2.40.128.200">
    <property type="match status" value="1"/>
</dbReference>
<evidence type="ECO:0000313" key="3">
    <source>
        <dbReference type="EMBL" id="AHF17809.1"/>
    </source>
</evidence>
<evidence type="ECO:0000256" key="2">
    <source>
        <dbReference type="SAM" id="SignalP"/>
    </source>
</evidence>
<feature type="compositionally biased region" description="Low complexity" evidence="1">
    <location>
        <begin position="37"/>
        <end position="51"/>
    </location>
</feature>
<dbReference type="AlphaFoldDB" id="W0F8M4"/>
<reference evidence="3 4" key="1">
    <citation type="submission" date="2013-12" db="EMBL/GenBank/DDBJ databases">
        <authorList>
            <consortium name="DOE Joint Genome Institute"/>
            <person name="Eisen J."/>
            <person name="Huntemann M."/>
            <person name="Han J."/>
            <person name="Chen A."/>
            <person name="Kyrpides N."/>
            <person name="Mavromatis K."/>
            <person name="Markowitz V."/>
            <person name="Palaniappan K."/>
            <person name="Ivanova N."/>
            <person name="Schaumberg A."/>
            <person name="Pati A."/>
            <person name="Liolios K."/>
            <person name="Nordberg H.P."/>
            <person name="Cantor M.N."/>
            <person name="Hua S.X."/>
            <person name="Woyke T."/>
        </authorList>
    </citation>
    <scope>NUCLEOTIDE SEQUENCE [LARGE SCALE GENOMIC DNA]</scope>
    <source>
        <strain evidence="4">DSM 19437</strain>
    </source>
</reference>
<dbReference type="PROSITE" id="PS51257">
    <property type="entry name" value="PROKAR_LIPOPROTEIN"/>
    <property type="match status" value="1"/>
</dbReference>
<proteinExistence type="predicted"/>
<feature type="region of interest" description="Disordered" evidence="1">
    <location>
        <begin position="26"/>
        <end position="60"/>
    </location>
</feature>
<protein>
    <recommendedName>
        <fullName evidence="5">C-type lysozyme inhibitor domain-containing protein</fullName>
    </recommendedName>
</protein>
<dbReference type="OrthoDB" id="677551at2"/>
<organism evidence="3 4">
    <name type="scientific">Niabella soli DSM 19437</name>
    <dbReference type="NCBI Taxonomy" id="929713"/>
    <lineage>
        <taxon>Bacteria</taxon>
        <taxon>Pseudomonadati</taxon>
        <taxon>Bacteroidota</taxon>
        <taxon>Chitinophagia</taxon>
        <taxon>Chitinophagales</taxon>
        <taxon>Chitinophagaceae</taxon>
        <taxon>Niabella</taxon>
    </lineage>
</organism>
<feature type="compositionally biased region" description="Polar residues" evidence="1">
    <location>
        <begin position="26"/>
        <end position="36"/>
    </location>
</feature>
<keyword evidence="4" id="KW-1185">Reference proteome</keyword>
<evidence type="ECO:0000256" key="1">
    <source>
        <dbReference type="SAM" id="MobiDB-lite"/>
    </source>
</evidence>
<keyword evidence="2" id="KW-0732">Signal</keyword>
<sequence length="148" mass="15754">MKYKNMRMKKMMLFGMIVIAACNSNAPAQPESSDSMPANPTAAAAPATTPAESSVVKTDTAAGVAAPVDKNEKKYTNEKGDVVTAVYHDSGDMGIVVLNKGGESIQLMKGEKKDGATVYTNGKITWKIKGGEASFEKDNVVSVYKETR</sequence>
<dbReference type="HOGENOM" id="CLU_1756919_0_0_10"/>
<evidence type="ECO:0000313" key="4">
    <source>
        <dbReference type="Proteomes" id="UP000003586"/>
    </source>
</evidence>
<dbReference type="EMBL" id="CP007035">
    <property type="protein sequence ID" value="AHF17809.1"/>
    <property type="molecule type" value="Genomic_DNA"/>
</dbReference>
<gene>
    <name evidence="3" type="ORF">NIASO_14585</name>
</gene>
<name>W0F8M4_9BACT</name>
<dbReference type="Proteomes" id="UP000003586">
    <property type="component" value="Chromosome"/>
</dbReference>
<evidence type="ECO:0008006" key="5">
    <source>
        <dbReference type="Google" id="ProtNLM"/>
    </source>
</evidence>
<feature type="signal peptide" evidence="2">
    <location>
        <begin position="1"/>
        <end position="28"/>
    </location>
</feature>
<accession>W0F8M4</accession>